<dbReference type="AlphaFoldDB" id="A0A483K8S2"/>
<keyword evidence="2" id="KW-1003">Cell membrane</keyword>
<dbReference type="GO" id="GO:0033228">
    <property type="term" value="P:cysteine export across plasma membrane"/>
    <property type="evidence" value="ECO:0007669"/>
    <property type="project" value="TreeGrafter"/>
</dbReference>
<dbReference type="GO" id="GO:0015171">
    <property type="term" value="F:amino acid transmembrane transporter activity"/>
    <property type="evidence" value="ECO:0007669"/>
    <property type="project" value="TreeGrafter"/>
</dbReference>
<evidence type="ECO:0000256" key="2">
    <source>
        <dbReference type="ARBA" id="ARBA00022475"/>
    </source>
</evidence>
<evidence type="ECO:0000256" key="1">
    <source>
        <dbReference type="ARBA" id="ARBA00004651"/>
    </source>
</evidence>
<dbReference type="PANTHER" id="PTHR30086:SF20">
    <property type="entry name" value="ARGININE EXPORTER PROTEIN ARGO-RELATED"/>
    <property type="match status" value="1"/>
</dbReference>
<keyword evidence="6" id="KW-0472">Membrane</keyword>
<evidence type="ECO:0000256" key="6">
    <source>
        <dbReference type="ARBA" id="ARBA00023136"/>
    </source>
</evidence>
<evidence type="ECO:0000256" key="5">
    <source>
        <dbReference type="ARBA" id="ARBA00022989"/>
    </source>
</evidence>
<keyword evidence="5" id="KW-1133">Transmembrane helix</keyword>
<comment type="subcellular location">
    <subcellularLocation>
        <location evidence="1">Cell membrane</location>
        <topology evidence="1">Multi-pass membrane protein</topology>
    </subcellularLocation>
</comment>
<evidence type="ECO:0000256" key="3">
    <source>
        <dbReference type="ARBA" id="ARBA00022692"/>
    </source>
</evidence>
<dbReference type="PANTHER" id="PTHR30086">
    <property type="entry name" value="ARGININE EXPORTER PROTEIN ARGO"/>
    <property type="match status" value="1"/>
</dbReference>
<dbReference type="InterPro" id="IPR001123">
    <property type="entry name" value="LeuE-type"/>
</dbReference>
<dbReference type="EMBL" id="SDCO01000010">
    <property type="protein sequence ID" value="TCX60091.1"/>
    <property type="molecule type" value="Genomic_DNA"/>
</dbReference>
<reference evidence="7" key="1">
    <citation type="submission" date="2019-01" db="EMBL/GenBank/DDBJ databases">
        <authorList>
            <person name="Lista F."/>
            <person name="Anselmo A."/>
        </authorList>
    </citation>
    <scope>NUCLEOTIDE SEQUENCE</scope>
    <source>
        <strain evidence="7">8S</strain>
    </source>
</reference>
<evidence type="ECO:0000313" key="7">
    <source>
        <dbReference type="EMBL" id="TCX60091.1"/>
    </source>
</evidence>
<evidence type="ECO:0000256" key="4">
    <source>
        <dbReference type="ARBA" id="ARBA00022970"/>
    </source>
</evidence>
<gene>
    <name evidence="7" type="ORF">ETE84_17685</name>
</gene>
<dbReference type="RefSeq" id="WP_032452745.1">
    <property type="nucleotide sequence ID" value="NZ_ABFGQQ040000001.1"/>
</dbReference>
<keyword evidence="4" id="KW-0813">Transport</keyword>
<dbReference type="GO" id="GO:0005886">
    <property type="term" value="C:plasma membrane"/>
    <property type="evidence" value="ECO:0007669"/>
    <property type="project" value="UniProtKB-SubCell"/>
</dbReference>
<proteinExistence type="predicted"/>
<keyword evidence="4" id="KW-0029">Amino-acid transport</keyword>
<name>A0A483K8S2_9ENTR</name>
<protein>
    <submittedName>
        <fullName evidence="7">LysE family translocator</fullName>
    </submittedName>
</protein>
<sequence>MVLIVTMLMFALALSFSPGPVNMVIISSGAAHGFRKTFSFVSGATIGFTLLLVLISFGLYAAIATHPWFFSYLNIVGSLFILFQGYKIATSHPEWSLKKAQAPGFAQGFLMQWLNPKAWAACASGVALFSEPSSRLSISLFIIIYFFVCYLSLAAWAIFGDKMSAILKSRAQIRLFNLVMGGLLCMTAGYILYSQYITYS</sequence>
<comment type="caution">
    <text evidence="7">The sequence shown here is derived from an EMBL/GenBank/DDBJ whole genome shotgun (WGS) entry which is preliminary data.</text>
</comment>
<accession>A0A483K8S2</accession>
<organism evidence="7">
    <name type="scientific">Klebsiella quasipneumoniae</name>
    <dbReference type="NCBI Taxonomy" id="1463165"/>
    <lineage>
        <taxon>Bacteria</taxon>
        <taxon>Pseudomonadati</taxon>
        <taxon>Pseudomonadota</taxon>
        <taxon>Gammaproteobacteria</taxon>
        <taxon>Enterobacterales</taxon>
        <taxon>Enterobacteriaceae</taxon>
        <taxon>Klebsiella/Raoultella group</taxon>
        <taxon>Klebsiella</taxon>
        <taxon>Klebsiella pneumoniae complex</taxon>
    </lineage>
</organism>
<keyword evidence="3" id="KW-0812">Transmembrane</keyword>
<dbReference type="Pfam" id="PF01810">
    <property type="entry name" value="LysE"/>
    <property type="match status" value="1"/>
</dbReference>